<evidence type="ECO:0000313" key="2">
    <source>
        <dbReference type="EMBL" id="CAD7603076.1"/>
    </source>
</evidence>
<protein>
    <submittedName>
        <fullName evidence="2">Uncharacterized protein</fullName>
    </submittedName>
</protein>
<organism evidence="2">
    <name type="scientific">Timema genevievae</name>
    <name type="common">Walking stick</name>
    <dbReference type="NCBI Taxonomy" id="629358"/>
    <lineage>
        <taxon>Eukaryota</taxon>
        <taxon>Metazoa</taxon>
        <taxon>Ecdysozoa</taxon>
        <taxon>Arthropoda</taxon>
        <taxon>Hexapoda</taxon>
        <taxon>Insecta</taxon>
        <taxon>Pterygota</taxon>
        <taxon>Neoptera</taxon>
        <taxon>Polyneoptera</taxon>
        <taxon>Phasmatodea</taxon>
        <taxon>Timematodea</taxon>
        <taxon>Timematoidea</taxon>
        <taxon>Timematidae</taxon>
        <taxon>Timema</taxon>
    </lineage>
</organism>
<evidence type="ECO:0000256" key="1">
    <source>
        <dbReference type="SAM" id="MobiDB-lite"/>
    </source>
</evidence>
<name>A0A7R9PPY7_TIMGE</name>
<reference evidence="2" key="1">
    <citation type="submission" date="2020-11" db="EMBL/GenBank/DDBJ databases">
        <authorList>
            <person name="Tran Van P."/>
        </authorList>
    </citation>
    <scope>NUCLEOTIDE SEQUENCE</scope>
</reference>
<proteinExistence type="predicted"/>
<sequence length="540" mass="59764">MADPTRPVRQENMEVDYERQFQEDLERACSLSLESLALDKFRLQKQSEHHPLYSKQASQYSEPDKRAQVTGQIAKVELKSRPRPGSFNTGGPRVSQIIAPPPTALRRNSNTSSAQSTPIPSDSDLINFNSPSPTEKVKRSTTTLLNQLSNSSTSSLPESVLESPGIVQIAGSSSNMSAFYSTGHYNTTLPYNAAGAPTRHSSHQNFSEDQYKCYGYTSGLAANQLPYNTLPPSFSQHTSTTSIGGPYKTVVPITNSTQNIFSNSKSIESSSNLHVLKIVEKRDNSNLIDLTPFDSQSGDDSSVRVSVLEAFDPLLTSRSVGDRAAALQADTTVKVEIGEENKEPDEADSQWSGSFYDAYDPFDYMYAQSMEGSQTDPVYAAVVKECTAPVSPCTPPPLPPRNSAAWNTIERRRSSLDRRHKVKSRLYENVKVMKRRAALHDPDIQAFYNMVKTIRADFLHDDLTTNPGLVISPTIESTCTNATSVKLIVYSTKPGINPVIFTCDGVPVRVRVDDTRLHRQPEQIVNYIRYTCAGIPERVY</sequence>
<accession>A0A7R9PPY7</accession>
<dbReference type="EMBL" id="OE843412">
    <property type="protein sequence ID" value="CAD7603076.1"/>
    <property type="molecule type" value="Genomic_DNA"/>
</dbReference>
<feature type="compositionally biased region" description="Polar residues" evidence="1">
    <location>
        <begin position="106"/>
        <end position="133"/>
    </location>
</feature>
<gene>
    <name evidence="2" type="ORF">TGEB3V08_LOCUS8621</name>
</gene>
<dbReference type="AlphaFoldDB" id="A0A7R9PPY7"/>
<feature type="region of interest" description="Disordered" evidence="1">
    <location>
        <begin position="46"/>
        <end position="136"/>
    </location>
</feature>